<dbReference type="Proteomes" id="UP000615446">
    <property type="component" value="Unassembled WGS sequence"/>
</dbReference>
<sequence length="116" mass="13231">MKKFAHLSLAGNSPLDLIDQKILKSKSSGLLKNYLSESWKDELKVTIIVIITIITDSPNKRIDGCFSLYTNLPEYSLLTLHLTAKKKSGMLQKIENRNFLVQYNTKVKIKCCSKIR</sequence>
<gene>
    <name evidence="1" type="ORF">RCL2_002778000</name>
</gene>
<dbReference type="AlphaFoldDB" id="A0A8H3MEG8"/>
<accession>A0A8H3MEG8</accession>
<proteinExistence type="predicted"/>
<comment type="caution">
    <text evidence="1">The sequence shown here is derived from an EMBL/GenBank/DDBJ whole genome shotgun (WGS) entry which is preliminary data.</text>
</comment>
<organism evidence="1 2">
    <name type="scientific">Rhizophagus clarus</name>
    <dbReference type="NCBI Taxonomy" id="94130"/>
    <lineage>
        <taxon>Eukaryota</taxon>
        <taxon>Fungi</taxon>
        <taxon>Fungi incertae sedis</taxon>
        <taxon>Mucoromycota</taxon>
        <taxon>Glomeromycotina</taxon>
        <taxon>Glomeromycetes</taxon>
        <taxon>Glomerales</taxon>
        <taxon>Glomeraceae</taxon>
        <taxon>Rhizophagus</taxon>
    </lineage>
</organism>
<name>A0A8H3MEG8_9GLOM</name>
<reference evidence="1" key="1">
    <citation type="submission" date="2019-10" db="EMBL/GenBank/DDBJ databases">
        <title>Conservation and host-specific expression of non-tandemly repeated heterogenous ribosome RNA gene in arbuscular mycorrhizal fungi.</title>
        <authorList>
            <person name="Maeda T."/>
            <person name="Kobayashi Y."/>
            <person name="Nakagawa T."/>
            <person name="Ezawa T."/>
            <person name="Yamaguchi K."/>
            <person name="Bino T."/>
            <person name="Nishimoto Y."/>
            <person name="Shigenobu S."/>
            <person name="Kawaguchi M."/>
        </authorList>
    </citation>
    <scope>NUCLEOTIDE SEQUENCE</scope>
    <source>
        <strain evidence="1">HR1</strain>
    </source>
</reference>
<dbReference type="EMBL" id="BLAL01000298">
    <property type="protein sequence ID" value="GET01369.1"/>
    <property type="molecule type" value="Genomic_DNA"/>
</dbReference>
<protein>
    <submittedName>
        <fullName evidence="1">Uncharacterized protein</fullName>
    </submittedName>
</protein>
<evidence type="ECO:0000313" key="1">
    <source>
        <dbReference type="EMBL" id="GET01369.1"/>
    </source>
</evidence>
<evidence type="ECO:0000313" key="2">
    <source>
        <dbReference type="Proteomes" id="UP000615446"/>
    </source>
</evidence>